<protein>
    <submittedName>
        <fullName evidence="1">868_t:CDS:1</fullName>
    </submittedName>
</protein>
<feature type="non-terminal residue" evidence="1">
    <location>
        <position position="78"/>
    </location>
</feature>
<evidence type="ECO:0000313" key="1">
    <source>
        <dbReference type="EMBL" id="CAG8782896.1"/>
    </source>
</evidence>
<sequence>IAESDRKFIDNVSFYIWDRYIIYFRMYNSILNHVSYITLRAELIRITFIPIQDTPHDIIYNPESFISKASMTDTIKIH</sequence>
<proteinExistence type="predicted"/>
<evidence type="ECO:0000313" key="2">
    <source>
        <dbReference type="Proteomes" id="UP000789342"/>
    </source>
</evidence>
<reference evidence="1" key="1">
    <citation type="submission" date="2021-06" db="EMBL/GenBank/DDBJ databases">
        <authorList>
            <person name="Kallberg Y."/>
            <person name="Tangrot J."/>
            <person name="Rosling A."/>
        </authorList>
    </citation>
    <scope>NUCLEOTIDE SEQUENCE</scope>
    <source>
        <strain evidence="1">CL551</strain>
    </source>
</reference>
<name>A0A9N9JHV0_9GLOM</name>
<comment type="caution">
    <text evidence="1">The sequence shown here is derived from an EMBL/GenBank/DDBJ whole genome shotgun (WGS) entry which is preliminary data.</text>
</comment>
<dbReference type="Proteomes" id="UP000789342">
    <property type="component" value="Unassembled WGS sequence"/>
</dbReference>
<feature type="non-terminal residue" evidence="1">
    <location>
        <position position="1"/>
    </location>
</feature>
<organism evidence="1 2">
    <name type="scientific">Acaulospora morrowiae</name>
    <dbReference type="NCBI Taxonomy" id="94023"/>
    <lineage>
        <taxon>Eukaryota</taxon>
        <taxon>Fungi</taxon>
        <taxon>Fungi incertae sedis</taxon>
        <taxon>Mucoromycota</taxon>
        <taxon>Glomeromycotina</taxon>
        <taxon>Glomeromycetes</taxon>
        <taxon>Diversisporales</taxon>
        <taxon>Acaulosporaceae</taxon>
        <taxon>Acaulospora</taxon>
    </lineage>
</organism>
<gene>
    <name evidence="1" type="ORF">AMORRO_LOCUS17476</name>
</gene>
<keyword evidence="2" id="KW-1185">Reference proteome</keyword>
<dbReference type="EMBL" id="CAJVPV010054191">
    <property type="protein sequence ID" value="CAG8782896.1"/>
    <property type="molecule type" value="Genomic_DNA"/>
</dbReference>
<dbReference type="AlphaFoldDB" id="A0A9N9JHV0"/>
<accession>A0A9N9JHV0</accession>